<evidence type="ECO:0000313" key="2">
    <source>
        <dbReference type="EMBL" id="KRM99395.1"/>
    </source>
</evidence>
<protein>
    <recommendedName>
        <fullName evidence="1">Xylose isomerase-like TIM barrel domain-containing protein</fullName>
    </recommendedName>
</protein>
<dbReference type="Pfam" id="PF01261">
    <property type="entry name" value="AP_endonuc_2"/>
    <property type="match status" value="1"/>
</dbReference>
<gene>
    <name evidence="2" type="ORF">FC24_GL000361</name>
</gene>
<proteinExistence type="predicted"/>
<dbReference type="EMBL" id="AYYI01000015">
    <property type="protein sequence ID" value="KRM99395.1"/>
    <property type="molecule type" value="Genomic_DNA"/>
</dbReference>
<dbReference type="Proteomes" id="UP000051638">
    <property type="component" value="Unassembled WGS sequence"/>
</dbReference>
<dbReference type="SUPFAM" id="SSF51658">
    <property type="entry name" value="Xylose isomerase-like"/>
    <property type="match status" value="1"/>
</dbReference>
<dbReference type="STRING" id="1423796.FC24_GL000361"/>
<dbReference type="InterPro" id="IPR013022">
    <property type="entry name" value="Xyl_isomerase-like_TIM-brl"/>
</dbReference>
<name>A0A0R2DHE6_9LACO</name>
<reference evidence="2 3" key="1">
    <citation type="journal article" date="2015" name="Genome Announc.">
        <title>Expanding the biotechnology potential of lactobacilli through comparative genomics of 213 strains and associated genera.</title>
        <authorList>
            <person name="Sun Z."/>
            <person name="Harris H.M."/>
            <person name="McCann A."/>
            <person name="Guo C."/>
            <person name="Argimon S."/>
            <person name="Zhang W."/>
            <person name="Yang X."/>
            <person name="Jeffery I.B."/>
            <person name="Cooney J.C."/>
            <person name="Kagawa T.F."/>
            <person name="Liu W."/>
            <person name="Song Y."/>
            <person name="Salvetti E."/>
            <person name="Wrobel A."/>
            <person name="Rasinkangas P."/>
            <person name="Parkhill J."/>
            <person name="Rea M.C."/>
            <person name="O'Sullivan O."/>
            <person name="Ritari J."/>
            <person name="Douillard F.P."/>
            <person name="Paul Ross R."/>
            <person name="Yang R."/>
            <person name="Briner A.E."/>
            <person name="Felis G.E."/>
            <person name="de Vos W.M."/>
            <person name="Barrangou R."/>
            <person name="Klaenhammer T.R."/>
            <person name="Caufield P.W."/>
            <person name="Cui Y."/>
            <person name="Zhang H."/>
            <person name="O'Toole P.W."/>
        </authorList>
    </citation>
    <scope>NUCLEOTIDE SEQUENCE [LARGE SCALE GENOMIC DNA]</scope>
    <source>
        <strain evidence="2 3">DSM 20253</strain>
    </source>
</reference>
<evidence type="ECO:0000313" key="3">
    <source>
        <dbReference type="Proteomes" id="UP000051638"/>
    </source>
</evidence>
<feature type="domain" description="Xylose isomerase-like TIM barrel" evidence="1">
    <location>
        <begin position="82"/>
        <end position="225"/>
    </location>
</feature>
<dbReference type="RefSeq" id="WP_057873277.1">
    <property type="nucleotide sequence ID" value="NZ_AYYI01000015.1"/>
</dbReference>
<keyword evidence="3" id="KW-1185">Reference proteome</keyword>
<evidence type="ECO:0000259" key="1">
    <source>
        <dbReference type="Pfam" id="PF01261"/>
    </source>
</evidence>
<accession>A0A0R2DHE6</accession>
<organism evidence="2 3">
    <name type="scientific">Loigolactobacillus rennini DSM 20253</name>
    <dbReference type="NCBI Taxonomy" id="1423796"/>
    <lineage>
        <taxon>Bacteria</taxon>
        <taxon>Bacillati</taxon>
        <taxon>Bacillota</taxon>
        <taxon>Bacilli</taxon>
        <taxon>Lactobacillales</taxon>
        <taxon>Lactobacillaceae</taxon>
        <taxon>Loigolactobacillus</taxon>
    </lineage>
</organism>
<dbReference type="PATRIC" id="fig|1423796.3.peg.373"/>
<dbReference type="AlphaFoldDB" id="A0A0R2DHE6"/>
<comment type="caution">
    <text evidence="2">The sequence shown here is derived from an EMBL/GenBank/DDBJ whole genome shotgun (WGS) entry which is preliminary data.</text>
</comment>
<dbReference type="OrthoDB" id="2237247at2"/>
<dbReference type="InterPro" id="IPR036237">
    <property type="entry name" value="Xyl_isomerase-like_sf"/>
</dbReference>
<sequence length="249" mass="27757">MQVAINTAVFLSELQKGTSQLTCLQKLVGTDINAVEVRGEFFDSATRQQELSNIATLCQQQHWTLYYSVPDTLFTEAGVNPNLAAHLTLARDCGVKALKYSFGTLTTAAKNVAVVTALKEQIEASGIQVTIENQPNADGTLATMHQNLTWCRQQRLPLAYTFDAGNWYWIDQQPEAAFQQLQNFITVFHLKDIKQKETVLLGDGTTDWRSLLQQLTPQIPVFLEYAIAPAELPQQIKLVNDVLKQQASS</sequence>
<dbReference type="Gene3D" id="3.20.20.150">
    <property type="entry name" value="Divalent-metal-dependent TIM barrel enzymes"/>
    <property type="match status" value="1"/>
</dbReference>